<dbReference type="PANTHER" id="PTHR30068">
    <property type="entry name" value="URONATE ISOMERASE"/>
    <property type="match status" value="1"/>
</dbReference>
<comment type="catalytic activity">
    <reaction evidence="7">
        <text>aldehydo-D-galacturonate = keto-D-tagaturonate</text>
        <dbReference type="Rhea" id="RHEA:27702"/>
        <dbReference type="ChEBI" id="CHEBI:12952"/>
        <dbReference type="ChEBI" id="CHEBI:17886"/>
    </reaction>
</comment>
<accession>A0A9D1TD56</accession>
<dbReference type="InterPro" id="IPR003766">
    <property type="entry name" value="Uronate_isomerase"/>
</dbReference>
<evidence type="ECO:0000256" key="3">
    <source>
        <dbReference type="ARBA" id="ARBA00008397"/>
    </source>
</evidence>
<evidence type="ECO:0000256" key="6">
    <source>
        <dbReference type="ARBA" id="ARBA00023235"/>
    </source>
</evidence>
<comment type="catalytic activity">
    <reaction evidence="1 7">
        <text>D-glucuronate = D-fructuronate</text>
        <dbReference type="Rhea" id="RHEA:13049"/>
        <dbReference type="ChEBI" id="CHEBI:58720"/>
        <dbReference type="ChEBI" id="CHEBI:59863"/>
        <dbReference type="EC" id="5.3.1.12"/>
    </reaction>
</comment>
<evidence type="ECO:0000256" key="4">
    <source>
        <dbReference type="ARBA" id="ARBA00012546"/>
    </source>
</evidence>
<evidence type="ECO:0000256" key="7">
    <source>
        <dbReference type="HAMAP-Rule" id="MF_00675"/>
    </source>
</evidence>
<dbReference type="SUPFAM" id="SSF51556">
    <property type="entry name" value="Metallo-dependent hydrolases"/>
    <property type="match status" value="1"/>
</dbReference>
<dbReference type="EC" id="5.3.1.12" evidence="4 7"/>
<protein>
    <recommendedName>
        <fullName evidence="5 7">Uronate isomerase</fullName>
        <ecNumber evidence="4 7">5.3.1.12</ecNumber>
    </recommendedName>
    <alternativeName>
        <fullName evidence="7">Glucuronate isomerase</fullName>
    </alternativeName>
    <alternativeName>
        <fullName evidence="7">Uronic isomerase</fullName>
    </alternativeName>
</protein>
<comment type="caution">
    <text evidence="8">The sequence shown here is derived from an EMBL/GenBank/DDBJ whole genome shotgun (WGS) entry which is preliminary data.</text>
</comment>
<reference evidence="8" key="1">
    <citation type="submission" date="2020-10" db="EMBL/GenBank/DDBJ databases">
        <authorList>
            <person name="Gilroy R."/>
        </authorList>
    </citation>
    <scope>NUCLEOTIDE SEQUENCE</scope>
    <source>
        <strain evidence="8">CHK183-6373</strain>
    </source>
</reference>
<dbReference type="Pfam" id="PF02614">
    <property type="entry name" value="UxaC"/>
    <property type="match status" value="1"/>
</dbReference>
<organism evidence="8 9">
    <name type="scientific">Candidatus Ornithocaccomicrobium faecavium</name>
    <dbReference type="NCBI Taxonomy" id="2840890"/>
    <lineage>
        <taxon>Bacteria</taxon>
        <taxon>Bacillati</taxon>
        <taxon>Bacillota</taxon>
        <taxon>Clostridia</taxon>
        <taxon>Candidatus Ornithocaccomicrobium</taxon>
    </lineage>
</organism>
<evidence type="ECO:0000313" key="9">
    <source>
        <dbReference type="Proteomes" id="UP000886884"/>
    </source>
</evidence>
<comment type="similarity">
    <text evidence="3 7">Belongs to the metallo-dependent hydrolases superfamily. Uronate isomerase family.</text>
</comment>
<dbReference type="Gene3D" id="3.20.20.140">
    <property type="entry name" value="Metal-dependent hydrolases"/>
    <property type="match status" value="1"/>
</dbReference>
<dbReference type="Proteomes" id="UP000886884">
    <property type="component" value="Unassembled WGS sequence"/>
</dbReference>
<evidence type="ECO:0000256" key="2">
    <source>
        <dbReference type="ARBA" id="ARBA00004892"/>
    </source>
</evidence>
<gene>
    <name evidence="7 8" type="primary">uxaC</name>
    <name evidence="8" type="ORF">IAA64_07635</name>
</gene>
<dbReference type="GO" id="GO:0042840">
    <property type="term" value="P:D-glucuronate catabolic process"/>
    <property type="evidence" value="ECO:0007669"/>
    <property type="project" value="TreeGrafter"/>
</dbReference>
<dbReference type="PANTHER" id="PTHR30068:SF4">
    <property type="entry name" value="URONATE ISOMERASE"/>
    <property type="match status" value="1"/>
</dbReference>
<evidence type="ECO:0000256" key="1">
    <source>
        <dbReference type="ARBA" id="ARBA00001165"/>
    </source>
</evidence>
<proteinExistence type="inferred from homology"/>
<dbReference type="AlphaFoldDB" id="A0A9D1TD56"/>
<evidence type="ECO:0000256" key="5">
    <source>
        <dbReference type="ARBA" id="ARBA00020555"/>
    </source>
</evidence>
<sequence>MKTFMDKDFLLKNETARRLYAAAETMPIIDYHCHLNPQEIAENIQFRNIGHLMLGGDHYKWRQMRAFGIDEKYICGDASDYDKFLAYARMLPAAIGNPLYHWTHLELRRVFGIEDVLNEASAPSIWERANALLATDEYRAKGLIRRFNVEVVCTTDDPIDSLEYHKAIAQDGAFATRVLPAFRPDKAINADRAGFKEYMQKLSEVSGVEIRTTSDVIEALGKRVEYFHACGARISDHGLDSVPHACFDRAKADRALAAGLLGHAVRPEDLDAYRTLVLVGLGEMYHKMGWAQQYHIGALRNNNKRMFERFGPDIGFDSVSDAPFARDLSRILDAQDANASLPKTVLYCLNGTANSVIGTMTGNFQGDGIRGKIQFGSGWWFCDTLPGMVEQMTALANLGLLSQFVGMLTDSRSFVSYPRHEYFRRILCNLIGEWVENGEYPADMEALEAMVKDICYYNAKRYFGL</sequence>
<dbReference type="EMBL" id="DVOT01000136">
    <property type="protein sequence ID" value="HIV27823.1"/>
    <property type="molecule type" value="Genomic_DNA"/>
</dbReference>
<reference evidence="8" key="2">
    <citation type="journal article" date="2021" name="PeerJ">
        <title>Extensive microbial diversity within the chicken gut microbiome revealed by metagenomics and culture.</title>
        <authorList>
            <person name="Gilroy R."/>
            <person name="Ravi A."/>
            <person name="Getino M."/>
            <person name="Pursley I."/>
            <person name="Horton D.L."/>
            <person name="Alikhan N.F."/>
            <person name="Baker D."/>
            <person name="Gharbi K."/>
            <person name="Hall N."/>
            <person name="Watson M."/>
            <person name="Adriaenssens E.M."/>
            <person name="Foster-Nyarko E."/>
            <person name="Jarju S."/>
            <person name="Secka A."/>
            <person name="Antonio M."/>
            <person name="Oren A."/>
            <person name="Chaudhuri R.R."/>
            <person name="La Ragione R."/>
            <person name="Hildebrand F."/>
            <person name="Pallen M.J."/>
        </authorList>
    </citation>
    <scope>NUCLEOTIDE SEQUENCE</scope>
    <source>
        <strain evidence="8">CHK183-6373</strain>
    </source>
</reference>
<name>A0A9D1TD56_9FIRM</name>
<dbReference type="GO" id="GO:0019698">
    <property type="term" value="P:D-galacturonate catabolic process"/>
    <property type="evidence" value="ECO:0007669"/>
    <property type="project" value="TreeGrafter"/>
</dbReference>
<comment type="pathway">
    <text evidence="2 7">Carbohydrate metabolism; pentose and glucuronate interconversion.</text>
</comment>
<evidence type="ECO:0000313" key="8">
    <source>
        <dbReference type="EMBL" id="HIV27823.1"/>
    </source>
</evidence>
<dbReference type="Gene3D" id="1.10.2020.10">
    <property type="entry name" value="uronate isomerase, domain 2, chain A"/>
    <property type="match status" value="1"/>
</dbReference>
<dbReference type="HAMAP" id="MF_00675">
    <property type="entry name" value="UxaC"/>
    <property type="match status" value="1"/>
</dbReference>
<dbReference type="InterPro" id="IPR032466">
    <property type="entry name" value="Metal_Hydrolase"/>
</dbReference>
<dbReference type="GO" id="GO:0008880">
    <property type="term" value="F:glucuronate isomerase activity"/>
    <property type="evidence" value="ECO:0007669"/>
    <property type="project" value="UniProtKB-UniRule"/>
</dbReference>
<keyword evidence="6 7" id="KW-0413">Isomerase</keyword>
<dbReference type="NCBIfam" id="NF002794">
    <property type="entry name" value="PRK02925.1"/>
    <property type="match status" value="1"/>
</dbReference>